<dbReference type="Proteomes" id="UP000639338">
    <property type="component" value="Unassembled WGS sequence"/>
</dbReference>
<dbReference type="SMART" id="SM00174">
    <property type="entry name" value="RHO"/>
    <property type="match status" value="1"/>
</dbReference>
<dbReference type="Pfam" id="PF00071">
    <property type="entry name" value="Ras"/>
    <property type="match status" value="1"/>
</dbReference>
<evidence type="ECO:0000256" key="1">
    <source>
        <dbReference type="ARBA" id="ARBA00008344"/>
    </source>
</evidence>
<dbReference type="SUPFAM" id="SSF52540">
    <property type="entry name" value="P-loop containing nucleoside triphosphate hydrolases"/>
    <property type="match status" value="1"/>
</dbReference>
<dbReference type="OrthoDB" id="18798at2759"/>
<gene>
    <name evidence="6" type="ORF">HCN44_009875</name>
</gene>
<sequence>MQDDDNYYLPTRQQQHLKNIKSKKKPRVQILYENNVDNNYRDYENTEQKLKQLNYDYKSNKNINGIKIEEKLRKLRRRIRSISSTQDQLDREKKEQEALNLIEEILKNTKRNKTRHHQKYQDYSDSNVNKKVVKINENNLPTNVNSMTSNAIRGIRRKKSSLTNCSLAVIGAPGVGKSALTVRFLTRRYIGEYDHQQENRYKHEVLVDGEPILFEILDSCPKSEDEMPTTETLQWADGLLLVYSITDRGSFNFVRKAKQALAVADPEAAMPLALVGNKADMVHLRQVSTEEGEILAKDFECWFSEVTAAEQVTQVADAFHDLCREVLAARRRNKQSLLDRMLGSKATRAYSRGKSDSALPKD</sequence>
<organism evidence="6 7">
    <name type="scientific">Aphidius gifuensis</name>
    <name type="common">Parasitoid wasp</name>
    <dbReference type="NCBI Taxonomy" id="684658"/>
    <lineage>
        <taxon>Eukaryota</taxon>
        <taxon>Metazoa</taxon>
        <taxon>Ecdysozoa</taxon>
        <taxon>Arthropoda</taxon>
        <taxon>Hexapoda</taxon>
        <taxon>Insecta</taxon>
        <taxon>Pterygota</taxon>
        <taxon>Neoptera</taxon>
        <taxon>Endopterygota</taxon>
        <taxon>Hymenoptera</taxon>
        <taxon>Apocrita</taxon>
        <taxon>Ichneumonoidea</taxon>
        <taxon>Braconidae</taxon>
        <taxon>Aphidiinae</taxon>
        <taxon>Aphidius</taxon>
    </lineage>
</organism>
<dbReference type="PANTHER" id="PTHR45704">
    <property type="entry name" value="RAS-LIKE FAMILY MEMBER 11"/>
    <property type="match status" value="1"/>
</dbReference>
<reference evidence="6 7" key="1">
    <citation type="submission" date="2020-08" db="EMBL/GenBank/DDBJ databases">
        <title>Aphidius gifuensis genome sequencing and assembly.</title>
        <authorList>
            <person name="Du Z."/>
        </authorList>
    </citation>
    <scope>NUCLEOTIDE SEQUENCE [LARGE SCALE GENOMIC DNA]</scope>
    <source>
        <strain evidence="6">YNYX2018</strain>
        <tissue evidence="6">Adults</tissue>
    </source>
</reference>
<dbReference type="SMART" id="SM00175">
    <property type="entry name" value="RAB"/>
    <property type="match status" value="1"/>
</dbReference>
<evidence type="ECO:0000256" key="5">
    <source>
        <dbReference type="SAM" id="Coils"/>
    </source>
</evidence>
<dbReference type="Gene3D" id="3.40.50.300">
    <property type="entry name" value="P-loop containing nucleotide triphosphate hydrolases"/>
    <property type="match status" value="1"/>
</dbReference>
<dbReference type="NCBIfam" id="TIGR00231">
    <property type="entry name" value="small_GTP"/>
    <property type="match status" value="1"/>
</dbReference>
<dbReference type="GO" id="GO:0003925">
    <property type="term" value="F:G protein activity"/>
    <property type="evidence" value="ECO:0007669"/>
    <property type="project" value="UniProtKB-EC"/>
</dbReference>
<evidence type="ECO:0000313" key="7">
    <source>
        <dbReference type="Proteomes" id="UP000639338"/>
    </source>
</evidence>
<dbReference type="PRINTS" id="PR00449">
    <property type="entry name" value="RASTRNSFRMNG"/>
</dbReference>
<dbReference type="PROSITE" id="PS51421">
    <property type="entry name" value="RAS"/>
    <property type="match status" value="1"/>
</dbReference>
<dbReference type="GO" id="GO:0005525">
    <property type="term" value="F:GTP binding"/>
    <property type="evidence" value="ECO:0007669"/>
    <property type="project" value="InterPro"/>
</dbReference>
<name>A0A835CRF0_APHGI</name>
<evidence type="ECO:0000256" key="2">
    <source>
        <dbReference type="ARBA" id="ARBA00011984"/>
    </source>
</evidence>
<keyword evidence="7" id="KW-1185">Reference proteome</keyword>
<dbReference type="EMBL" id="JACMRX010000005">
    <property type="protein sequence ID" value="KAF7990140.1"/>
    <property type="molecule type" value="Genomic_DNA"/>
</dbReference>
<keyword evidence="5" id="KW-0175">Coiled coil</keyword>
<protein>
    <recommendedName>
        <fullName evidence="2">small monomeric GTPase</fullName>
        <ecNumber evidence="2">3.6.5.2</ecNumber>
    </recommendedName>
</protein>
<keyword evidence="3" id="KW-0378">Hydrolase</keyword>
<accession>A0A835CRF0</accession>
<dbReference type="PROSITE" id="PS51419">
    <property type="entry name" value="RAB"/>
    <property type="match status" value="1"/>
</dbReference>
<dbReference type="EC" id="3.6.5.2" evidence="2"/>
<evidence type="ECO:0000256" key="4">
    <source>
        <dbReference type="ARBA" id="ARBA00048098"/>
    </source>
</evidence>
<dbReference type="AlphaFoldDB" id="A0A835CRF0"/>
<dbReference type="InterPro" id="IPR051065">
    <property type="entry name" value="Ras-related_GTPase"/>
</dbReference>
<comment type="similarity">
    <text evidence="1">Belongs to the small GTPase superfamily. Ras family.</text>
</comment>
<dbReference type="InterPro" id="IPR005225">
    <property type="entry name" value="Small_GTP-bd"/>
</dbReference>
<comment type="caution">
    <text evidence="6">The sequence shown here is derived from an EMBL/GenBank/DDBJ whole genome shotgun (WGS) entry which is preliminary data.</text>
</comment>
<comment type="catalytic activity">
    <reaction evidence="4">
        <text>GTP + H2O = GDP + phosphate + H(+)</text>
        <dbReference type="Rhea" id="RHEA:19669"/>
        <dbReference type="ChEBI" id="CHEBI:15377"/>
        <dbReference type="ChEBI" id="CHEBI:15378"/>
        <dbReference type="ChEBI" id="CHEBI:37565"/>
        <dbReference type="ChEBI" id="CHEBI:43474"/>
        <dbReference type="ChEBI" id="CHEBI:58189"/>
        <dbReference type="EC" id="3.6.5.2"/>
    </reaction>
</comment>
<feature type="coiled-coil region" evidence="5">
    <location>
        <begin position="72"/>
        <end position="112"/>
    </location>
</feature>
<proteinExistence type="inferred from homology"/>
<dbReference type="SMART" id="SM00173">
    <property type="entry name" value="RAS"/>
    <property type="match status" value="1"/>
</dbReference>
<dbReference type="InterPro" id="IPR001806">
    <property type="entry name" value="Small_GTPase"/>
</dbReference>
<evidence type="ECO:0000256" key="3">
    <source>
        <dbReference type="ARBA" id="ARBA00022801"/>
    </source>
</evidence>
<evidence type="ECO:0000313" key="6">
    <source>
        <dbReference type="EMBL" id="KAF7990140.1"/>
    </source>
</evidence>
<dbReference type="InterPro" id="IPR027417">
    <property type="entry name" value="P-loop_NTPase"/>
</dbReference>